<dbReference type="OrthoDB" id="2224005at2759"/>
<dbReference type="eggNOG" id="ENOG502TAC3">
    <property type="taxonomic scope" value="Eukaryota"/>
</dbReference>
<protein>
    <submittedName>
        <fullName evidence="2">Uncharacterized protein</fullName>
    </submittedName>
</protein>
<evidence type="ECO:0000256" key="1">
    <source>
        <dbReference type="SAM" id="MobiDB-lite"/>
    </source>
</evidence>
<sequence>MFLGELTDCQPLHEDLQFRIIGKSLSLQAKGLDSGLRPNLFVANYALMYYFIRFFKKKSRHHFVGSLNVYAYMNDDNTRAFINLRMNVAGVRPYPNVDDNNNLIPSEAVRMTADKYDNKKLHKLKYMLYRYVWENIENEDMVEQEKLVKDSFAIYLSDLHDDLCDMNLIIDGETLNPVVIKETFAKKKKSKKLAERRREVEYLFNEEKVPRVDWEHPAMKLDKLLDSKTPLPRELVYLPPTAEASSSEERSGEASPMHT</sequence>
<reference evidence="3" key="1">
    <citation type="submission" date="2013-05" db="EMBL/GenBank/DDBJ databases">
        <title>The Genome sequence of Mucor circinelloides f. circinelloides 1006PhL.</title>
        <authorList>
            <consortium name="The Broad Institute Genomics Platform"/>
            <person name="Cuomo C."/>
            <person name="Earl A."/>
            <person name="Findley K."/>
            <person name="Lee S.C."/>
            <person name="Walker B."/>
            <person name="Young S."/>
            <person name="Zeng Q."/>
            <person name="Gargeya S."/>
            <person name="Fitzgerald M."/>
            <person name="Haas B."/>
            <person name="Abouelleil A."/>
            <person name="Allen A.W."/>
            <person name="Alvarado L."/>
            <person name="Arachchi H.M."/>
            <person name="Berlin A.M."/>
            <person name="Chapman S.B."/>
            <person name="Gainer-Dewar J."/>
            <person name="Goldberg J."/>
            <person name="Griggs A."/>
            <person name="Gujja S."/>
            <person name="Hansen M."/>
            <person name="Howarth C."/>
            <person name="Imamovic A."/>
            <person name="Ireland A."/>
            <person name="Larimer J."/>
            <person name="McCowan C."/>
            <person name="Murphy C."/>
            <person name="Pearson M."/>
            <person name="Poon T.W."/>
            <person name="Priest M."/>
            <person name="Roberts A."/>
            <person name="Saif S."/>
            <person name="Shea T."/>
            <person name="Sisk P."/>
            <person name="Sykes S."/>
            <person name="Wortman J."/>
            <person name="Nusbaum C."/>
            <person name="Birren B."/>
        </authorList>
    </citation>
    <scope>NUCLEOTIDE SEQUENCE [LARGE SCALE GENOMIC DNA]</scope>
    <source>
        <strain evidence="3">1006PhL</strain>
    </source>
</reference>
<dbReference type="STRING" id="1220926.S2JTG4"/>
<dbReference type="AlphaFoldDB" id="S2JTG4"/>
<name>S2JTG4_MUCC1</name>
<keyword evidence="3" id="KW-1185">Reference proteome</keyword>
<organism evidence="2 3">
    <name type="scientific">Mucor circinelloides f. circinelloides (strain 1006PhL)</name>
    <name type="common">Mucormycosis agent</name>
    <name type="synonym">Calyptromyces circinelloides</name>
    <dbReference type="NCBI Taxonomy" id="1220926"/>
    <lineage>
        <taxon>Eukaryota</taxon>
        <taxon>Fungi</taxon>
        <taxon>Fungi incertae sedis</taxon>
        <taxon>Mucoromycota</taxon>
        <taxon>Mucoromycotina</taxon>
        <taxon>Mucoromycetes</taxon>
        <taxon>Mucorales</taxon>
        <taxon>Mucorineae</taxon>
        <taxon>Mucoraceae</taxon>
        <taxon>Mucor</taxon>
    </lineage>
</organism>
<feature type="region of interest" description="Disordered" evidence="1">
    <location>
        <begin position="236"/>
        <end position="259"/>
    </location>
</feature>
<proteinExistence type="predicted"/>
<dbReference type="EMBL" id="KE124086">
    <property type="protein sequence ID" value="EPB83050.1"/>
    <property type="molecule type" value="Genomic_DNA"/>
</dbReference>
<dbReference type="Proteomes" id="UP000014254">
    <property type="component" value="Unassembled WGS sequence"/>
</dbReference>
<evidence type="ECO:0000313" key="2">
    <source>
        <dbReference type="EMBL" id="EPB83050.1"/>
    </source>
</evidence>
<gene>
    <name evidence="2" type="ORF">HMPREF1544_10187</name>
</gene>
<dbReference type="OMA" id="ANYALMY"/>
<dbReference type="VEuPathDB" id="FungiDB:HMPREF1544_10187"/>
<accession>S2JTG4</accession>
<evidence type="ECO:0000313" key="3">
    <source>
        <dbReference type="Proteomes" id="UP000014254"/>
    </source>
</evidence>
<dbReference type="InParanoid" id="S2JTG4"/>